<feature type="region of interest" description="Disordered" evidence="1">
    <location>
        <begin position="49"/>
        <end position="75"/>
    </location>
</feature>
<dbReference type="Proteomes" id="UP000266841">
    <property type="component" value="Unassembled WGS sequence"/>
</dbReference>
<dbReference type="EMBL" id="AGNL01020280">
    <property type="protein sequence ID" value="EJK61220.1"/>
    <property type="molecule type" value="Genomic_DNA"/>
</dbReference>
<feature type="region of interest" description="Disordered" evidence="1">
    <location>
        <begin position="309"/>
        <end position="338"/>
    </location>
</feature>
<dbReference type="eggNOG" id="ENOG502QYPT">
    <property type="taxonomic scope" value="Eukaryota"/>
</dbReference>
<gene>
    <name evidence="2" type="ORF">THAOC_18332</name>
</gene>
<dbReference type="OrthoDB" id="414322at2759"/>
<comment type="caution">
    <text evidence="2">The sequence shown here is derived from an EMBL/GenBank/DDBJ whole genome shotgun (WGS) entry which is preliminary data.</text>
</comment>
<protein>
    <submittedName>
        <fullName evidence="2">Uncharacterized protein</fullName>
    </submittedName>
</protein>
<reference evidence="2 3" key="1">
    <citation type="journal article" date="2012" name="Genome Biol.">
        <title>Genome and low-iron response of an oceanic diatom adapted to chronic iron limitation.</title>
        <authorList>
            <person name="Lommer M."/>
            <person name="Specht M."/>
            <person name="Roy A.S."/>
            <person name="Kraemer L."/>
            <person name="Andreson R."/>
            <person name="Gutowska M.A."/>
            <person name="Wolf J."/>
            <person name="Bergner S.V."/>
            <person name="Schilhabel M.B."/>
            <person name="Klostermeier U.C."/>
            <person name="Beiko R.G."/>
            <person name="Rosenstiel P."/>
            <person name="Hippler M."/>
            <person name="Laroche J."/>
        </authorList>
    </citation>
    <scope>NUCLEOTIDE SEQUENCE [LARGE SCALE GENOMIC DNA]</scope>
    <source>
        <strain evidence="2 3">CCMP1005</strain>
    </source>
</reference>
<dbReference type="AlphaFoldDB" id="K0S7L2"/>
<name>K0S7L2_THAOC</name>
<evidence type="ECO:0000256" key="1">
    <source>
        <dbReference type="SAM" id="MobiDB-lite"/>
    </source>
</evidence>
<evidence type="ECO:0000313" key="2">
    <source>
        <dbReference type="EMBL" id="EJK61220.1"/>
    </source>
</evidence>
<feature type="compositionally biased region" description="Basic and acidic residues" evidence="1">
    <location>
        <begin position="49"/>
        <end position="60"/>
    </location>
</feature>
<feature type="non-terminal residue" evidence="2">
    <location>
        <position position="338"/>
    </location>
</feature>
<keyword evidence="3" id="KW-1185">Reference proteome</keyword>
<sequence>MDLTVLIQTSPLPSHPSTALLDALLTSFDRVDRLKECRIVILADGCGTEGRDGDGDDGPRRAAGPANFKHGDAGSSPGVADAYRLHLDEVQRKIDRRIGPYAPSGDGSVELLRLTRRHGSACAVAEAFRLGAVTTRYVVVGQHDNFFVRDVTYLEGLMGYMDRTEGEGWLQCVHFPSTATIRYEEKTLRRYGIDLVPFGREVRGPGGARGRLVPLVFWYGRTSLARTRYYEEVILPRHEMRVGDHLEELWGTAQLGHLTGVRDEFAGDGGREGFEEAFRTAHARYGNYVFLEEGMEDDEVLYHLSGRRAVAAPPDPDAGGEGEGEGTALEVLDGGPRP</sequence>
<evidence type="ECO:0000313" key="3">
    <source>
        <dbReference type="Proteomes" id="UP000266841"/>
    </source>
</evidence>
<proteinExistence type="predicted"/>
<accession>K0S7L2</accession>
<organism evidence="2 3">
    <name type="scientific">Thalassiosira oceanica</name>
    <name type="common">Marine diatom</name>
    <dbReference type="NCBI Taxonomy" id="159749"/>
    <lineage>
        <taxon>Eukaryota</taxon>
        <taxon>Sar</taxon>
        <taxon>Stramenopiles</taxon>
        <taxon>Ochrophyta</taxon>
        <taxon>Bacillariophyta</taxon>
        <taxon>Coscinodiscophyceae</taxon>
        <taxon>Thalassiosirophycidae</taxon>
        <taxon>Thalassiosirales</taxon>
        <taxon>Thalassiosiraceae</taxon>
        <taxon>Thalassiosira</taxon>
    </lineage>
</organism>